<evidence type="ECO:0000313" key="8">
    <source>
        <dbReference type="Proteomes" id="UP001499967"/>
    </source>
</evidence>
<keyword evidence="2 6" id="KW-0732">Signal</keyword>
<organism evidence="7 8">
    <name type="scientific">Pseudonocardia zijingensis</name>
    <dbReference type="NCBI Taxonomy" id="153376"/>
    <lineage>
        <taxon>Bacteria</taxon>
        <taxon>Bacillati</taxon>
        <taxon>Actinomycetota</taxon>
        <taxon>Actinomycetes</taxon>
        <taxon>Pseudonocardiales</taxon>
        <taxon>Pseudonocardiaceae</taxon>
        <taxon>Pseudonocardia</taxon>
    </lineage>
</organism>
<accession>A0ABP3ZTM0</accession>
<evidence type="ECO:0000256" key="4">
    <source>
        <dbReference type="ARBA" id="ARBA00023139"/>
    </source>
</evidence>
<dbReference type="InterPro" id="IPR050490">
    <property type="entry name" value="Bact_solute-bd_prot1"/>
</dbReference>
<sequence>MPHRSRVLAGAVAAAALTLSACSGAAPPPSAGGPTVITYWSSLRGTQPVVDAFNATHTDIQVDLEVTPTGTGGTNAKLTNATRAGNAPDVATLEYNALPAFALDGAVLDVTDRIDDRFRAALLPQAWDQTTFDGRVYGVPLDIEPMVLFYRRDLFEQHGIAVPTTWAEFEQAAREIKAAAPDVRLGTFFTNSAPHLAGFADQAGARWFSTDGGRWNLDFTGPASTRVAQFWQRLVDDDLLQVAPGSSQQWNAAIANGTVATYIDGAWAAAALMRSAPGGAGTWAAAPLPQWDPAHPRVGVKGGSVFAVTAGSDHPAEAMEFLRWMVTDPEAFRARLSSGASSMYPAAPALVGVADEGFDRSYFGGQDVYALFREQAAIVPEGWVWGPRMTATNQIVQEGLARIRYGGTVLEALERAQEESLPDMRALGLAVVAR</sequence>
<dbReference type="PANTHER" id="PTHR43649">
    <property type="entry name" value="ARABINOSE-BINDING PROTEIN-RELATED"/>
    <property type="match status" value="1"/>
</dbReference>
<keyword evidence="4" id="KW-0564">Palmitate</keyword>
<feature type="signal peptide" evidence="6">
    <location>
        <begin position="1"/>
        <end position="25"/>
    </location>
</feature>
<gene>
    <name evidence="7" type="ORF">GCM10009559_10220</name>
</gene>
<dbReference type="Proteomes" id="UP001499967">
    <property type="component" value="Unassembled WGS sequence"/>
</dbReference>
<protein>
    <submittedName>
        <fullName evidence="7">Sugar ABC transporter substrate-binding protein</fullName>
    </submittedName>
</protein>
<feature type="chain" id="PRO_5047515379" evidence="6">
    <location>
        <begin position="26"/>
        <end position="434"/>
    </location>
</feature>
<keyword evidence="5" id="KW-0449">Lipoprotein</keyword>
<evidence type="ECO:0000256" key="6">
    <source>
        <dbReference type="SAM" id="SignalP"/>
    </source>
</evidence>
<evidence type="ECO:0000313" key="7">
    <source>
        <dbReference type="EMBL" id="GAA0925464.1"/>
    </source>
</evidence>
<dbReference type="PROSITE" id="PS51257">
    <property type="entry name" value="PROKAR_LIPOPROTEIN"/>
    <property type="match status" value="1"/>
</dbReference>
<comment type="caution">
    <text evidence="7">The sequence shown here is derived from an EMBL/GenBank/DDBJ whole genome shotgun (WGS) entry which is preliminary data.</text>
</comment>
<dbReference type="PANTHER" id="PTHR43649:SF33">
    <property type="entry name" value="POLYGALACTURONAN_RHAMNOGALACTURONAN-BINDING PROTEIN YTCQ"/>
    <property type="match status" value="1"/>
</dbReference>
<dbReference type="CDD" id="cd13585">
    <property type="entry name" value="PBP2_TMBP_like"/>
    <property type="match status" value="1"/>
</dbReference>
<keyword evidence="8" id="KW-1185">Reference proteome</keyword>
<reference evidence="8" key="1">
    <citation type="journal article" date="2019" name="Int. J. Syst. Evol. Microbiol.">
        <title>The Global Catalogue of Microorganisms (GCM) 10K type strain sequencing project: providing services to taxonomists for standard genome sequencing and annotation.</title>
        <authorList>
            <consortium name="The Broad Institute Genomics Platform"/>
            <consortium name="The Broad Institute Genome Sequencing Center for Infectious Disease"/>
            <person name="Wu L."/>
            <person name="Ma J."/>
        </authorList>
    </citation>
    <scope>NUCLEOTIDE SEQUENCE [LARGE SCALE GENOMIC DNA]</scope>
    <source>
        <strain evidence="8">JCM 11117</strain>
    </source>
</reference>
<dbReference type="Gene3D" id="3.40.190.10">
    <property type="entry name" value="Periplasmic binding protein-like II"/>
    <property type="match status" value="1"/>
</dbReference>
<name>A0ABP3ZTM0_9PSEU</name>
<keyword evidence="3" id="KW-0472">Membrane</keyword>
<dbReference type="EMBL" id="BAAAHP010000029">
    <property type="protein sequence ID" value="GAA0925464.1"/>
    <property type="molecule type" value="Genomic_DNA"/>
</dbReference>
<proteinExistence type="predicted"/>
<dbReference type="SUPFAM" id="SSF53850">
    <property type="entry name" value="Periplasmic binding protein-like II"/>
    <property type="match status" value="1"/>
</dbReference>
<evidence type="ECO:0000256" key="2">
    <source>
        <dbReference type="ARBA" id="ARBA00022729"/>
    </source>
</evidence>
<dbReference type="Pfam" id="PF01547">
    <property type="entry name" value="SBP_bac_1"/>
    <property type="match status" value="1"/>
</dbReference>
<evidence type="ECO:0000256" key="3">
    <source>
        <dbReference type="ARBA" id="ARBA00023136"/>
    </source>
</evidence>
<dbReference type="InterPro" id="IPR006059">
    <property type="entry name" value="SBP"/>
</dbReference>
<keyword evidence="1" id="KW-1003">Cell membrane</keyword>
<evidence type="ECO:0000256" key="1">
    <source>
        <dbReference type="ARBA" id="ARBA00022475"/>
    </source>
</evidence>
<evidence type="ECO:0000256" key="5">
    <source>
        <dbReference type="ARBA" id="ARBA00023288"/>
    </source>
</evidence>
<dbReference type="RefSeq" id="WP_343939433.1">
    <property type="nucleotide sequence ID" value="NZ_BAAAHP010000029.1"/>
</dbReference>